<dbReference type="Gene3D" id="3.40.50.1820">
    <property type="entry name" value="alpha/beta hydrolase"/>
    <property type="match status" value="1"/>
</dbReference>
<comment type="caution">
    <text evidence="4">The sequence shown here is derived from an EMBL/GenBank/DDBJ whole genome shotgun (WGS) entry which is preliminary data.</text>
</comment>
<dbReference type="GO" id="GO:0016787">
    <property type="term" value="F:hydrolase activity"/>
    <property type="evidence" value="ECO:0007669"/>
    <property type="project" value="UniProtKB-KW"/>
</dbReference>
<keyword evidence="5" id="KW-1185">Reference proteome</keyword>
<proteinExistence type="inferred from homology"/>
<dbReference type="PRINTS" id="PR00793">
    <property type="entry name" value="PROAMNOPTASE"/>
</dbReference>
<evidence type="ECO:0000256" key="2">
    <source>
        <dbReference type="ARBA" id="ARBA00022801"/>
    </source>
</evidence>
<dbReference type="SUPFAM" id="SSF53474">
    <property type="entry name" value="alpha/beta-Hydrolases"/>
    <property type="match status" value="1"/>
</dbReference>
<name>A0ABD3Q552_9STRA</name>
<dbReference type="InterPro" id="IPR029058">
    <property type="entry name" value="AB_hydrolase_fold"/>
</dbReference>
<evidence type="ECO:0000259" key="3">
    <source>
        <dbReference type="Pfam" id="PF12697"/>
    </source>
</evidence>
<dbReference type="AlphaFoldDB" id="A0ABD3Q552"/>
<accession>A0ABD3Q552</accession>
<comment type="similarity">
    <text evidence="1">Belongs to the peptidase S33 family.</text>
</comment>
<protein>
    <recommendedName>
        <fullName evidence="3">AB hydrolase-1 domain-containing protein</fullName>
    </recommendedName>
</protein>
<evidence type="ECO:0000313" key="4">
    <source>
        <dbReference type="EMBL" id="KAL3795363.1"/>
    </source>
</evidence>
<evidence type="ECO:0000313" key="5">
    <source>
        <dbReference type="Proteomes" id="UP001516023"/>
    </source>
</evidence>
<gene>
    <name evidence="4" type="ORF">HJC23_009536</name>
</gene>
<dbReference type="Pfam" id="PF12697">
    <property type="entry name" value="Abhydrolase_6"/>
    <property type="match status" value="1"/>
</dbReference>
<dbReference type="InterPro" id="IPR050266">
    <property type="entry name" value="AB_hydrolase_sf"/>
</dbReference>
<reference evidence="4 5" key="1">
    <citation type="journal article" date="2020" name="G3 (Bethesda)">
        <title>Improved Reference Genome for Cyclotella cryptica CCMP332, a Model for Cell Wall Morphogenesis, Salinity Adaptation, and Lipid Production in Diatoms (Bacillariophyta).</title>
        <authorList>
            <person name="Roberts W.R."/>
            <person name="Downey K.M."/>
            <person name="Ruck E.C."/>
            <person name="Traller J.C."/>
            <person name="Alverson A.J."/>
        </authorList>
    </citation>
    <scope>NUCLEOTIDE SEQUENCE [LARGE SCALE GENOMIC DNA]</scope>
    <source>
        <strain evidence="4 5">CCMP332</strain>
    </source>
</reference>
<organism evidence="4 5">
    <name type="scientific">Cyclotella cryptica</name>
    <dbReference type="NCBI Taxonomy" id="29204"/>
    <lineage>
        <taxon>Eukaryota</taxon>
        <taxon>Sar</taxon>
        <taxon>Stramenopiles</taxon>
        <taxon>Ochrophyta</taxon>
        <taxon>Bacillariophyta</taxon>
        <taxon>Coscinodiscophyceae</taxon>
        <taxon>Thalassiosirophycidae</taxon>
        <taxon>Stephanodiscales</taxon>
        <taxon>Stephanodiscaceae</taxon>
        <taxon>Cyclotella</taxon>
    </lineage>
</organism>
<evidence type="ECO:0000256" key="1">
    <source>
        <dbReference type="ARBA" id="ARBA00010088"/>
    </source>
</evidence>
<feature type="domain" description="AB hydrolase-1" evidence="3">
    <location>
        <begin position="51"/>
        <end position="293"/>
    </location>
</feature>
<dbReference type="InterPro" id="IPR000073">
    <property type="entry name" value="AB_hydrolase_1"/>
</dbReference>
<dbReference type="PANTHER" id="PTHR43798:SF33">
    <property type="entry name" value="HYDROLASE, PUTATIVE (AFU_ORTHOLOGUE AFUA_2G14860)-RELATED"/>
    <property type="match status" value="1"/>
</dbReference>
<dbReference type="EMBL" id="JABMIG020000072">
    <property type="protein sequence ID" value="KAL3795363.1"/>
    <property type="molecule type" value="Genomic_DNA"/>
</dbReference>
<sequence>MALASSVEAYKLGTFLPRRKITGIASSHHPPNRIAYRIIRPSLMTTQKAPLVFIHGGPSLASEYLDPISDESLPLKDRSLVLYDQLGCGWSSIPQEDEWYGIENMALDLTELLAHLQKVYNMDKYHLFGHSLGGAIGYEVLRSQTLGNVRTESMPLCLSFTLSNASTNFKLSDSERSRLYDQFKEQHPSKDLHENFFRAHICRTKEIPDLLKSALTRRGKCWSANDYVALPIDGDVKFPPVLIVTGEHDFVTEKCTSAWNDLIRGSDARTVRKIVLKECAHYPHLEHPLEFAREIQLFCSMFE</sequence>
<dbReference type="Proteomes" id="UP001516023">
    <property type="component" value="Unassembled WGS sequence"/>
</dbReference>
<keyword evidence="2" id="KW-0378">Hydrolase</keyword>
<dbReference type="InterPro" id="IPR002410">
    <property type="entry name" value="Peptidase_S33"/>
</dbReference>
<dbReference type="PANTHER" id="PTHR43798">
    <property type="entry name" value="MONOACYLGLYCEROL LIPASE"/>
    <property type="match status" value="1"/>
</dbReference>